<dbReference type="STRING" id="1179773.BN6_51310"/>
<organism evidence="7 8">
    <name type="scientific">Saccharothrix espanaensis (strain ATCC 51144 / DSM 44229 / JCM 9112 / NBRC 15066 / NRRL 15764)</name>
    <dbReference type="NCBI Taxonomy" id="1179773"/>
    <lineage>
        <taxon>Bacteria</taxon>
        <taxon>Bacillati</taxon>
        <taxon>Actinomycetota</taxon>
        <taxon>Actinomycetes</taxon>
        <taxon>Pseudonocardiales</taxon>
        <taxon>Pseudonocardiaceae</taxon>
        <taxon>Saccharothrix</taxon>
    </lineage>
</organism>
<gene>
    <name evidence="7" type="ordered locus">BN6_51310</name>
</gene>
<dbReference type="Proteomes" id="UP000006281">
    <property type="component" value="Chromosome"/>
</dbReference>
<evidence type="ECO:0000313" key="8">
    <source>
        <dbReference type="Proteomes" id="UP000006281"/>
    </source>
</evidence>
<evidence type="ECO:0000256" key="3">
    <source>
        <dbReference type="ARBA" id="ARBA00022691"/>
    </source>
</evidence>
<evidence type="ECO:0000256" key="1">
    <source>
        <dbReference type="ARBA" id="ARBA00001933"/>
    </source>
</evidence>
<keyword evidence="5" id="KW-0408">Iron</keyword>
<dbReference type="Gene3D" id="3.20.20.70">
    <property type="entry name" value="Aldolase class I"/>
    <property type="match status" value="1"/>
</dbReference>
<dbReference type="OrthoDB" id="9768064at2"/>
<evidence type="ECO:0000256" key="6">
    <source>
        <dbReference type="ARBA" id="ARBA00023014"/>
    </source>
</evidence>
<dbReference type="GO" id="GO:0051539">
    <property type="term" value="F:4 iron, 4 sulfur cluster binding"/>
    <property type="evidence" value="ECO:0007669"/>
    <property type="project" value="UniProtKB-KW"/>
</dbReference>
<dbReference type="SFLD" id="SFLDG01070">
    <property type="entry name" value="PLP-dependent"/>
    <property type="match status" value="1"/>
</dbReference>
<dbReference type="InterPro" id="IPR007197">
    <property type="entry name" value="rSAM"/>
</dbReference>
<dbReference type="GO" id="GO:0050066">
    <property type="term" value="F:L-lysine 2,3-aminomutase activity"/>
    <property type="evidence" value="ECO:0007669"/>
    <property type="project" value="UniProtKB-EC"/>
</dbReference>
<evidence type="ECO:0000256" key="4">
    <source>
        <dbReference type="ARBA" id="ARBA00022723"/>
    </source>
</evidence>
<dbReference type="SFLD" id="SFLDS00029">
    <property type="entry name" value="Radical_SAM"/>
    <property type="match status" value="1"/>
</dbReference>
<dbReference type="eggNOG" id="COG1509">
    <property type="taxonomic scope" value="Bacteria"/>
</dbReference>
<keyword evidence="7" id="KW-0413">Isomerase</keyword>
<dbReference type="PATRIC" id="fig|1179773.3.peg.5157"/>
<dbReference type="AlphaFoldDB" id="K0K462"/>
<evidence type="ECO:0000256" key="5">
    <source>
        <dbReference type="ARBA" id="ARBA00023004"/>
    </source>
</evidence>
<proteinExistence type="predicted"/>
<dbReference type="RefSeq" id="WP_015102509.1">
    <property type="nucleotide sequence ID" value="NC_019673.1"/>
</dbReference>
<dbReference type="EMBL" id="HE804045">
    <property type="protein sequence ID" value="CCH32397.1"/>
    <property type="molecule type" value="Genomic_DNA"/>
</dbReference>
<keyword evidence="6" id="KW-0411">Iron-sulfur</keyword>
<dbReference type="BioCyc" id="SESP1179773:BN6_RS24830-MONOMER"/>
<sequence length="456" mass="51143">MLLDGLGVAVAESGRFTAYGLSRLRQTELFARLPAERRFDIEVVSQVLPFRVNDFVLRELIDWDAPLEDPVFRLTFPHRDMLAPRAFEAMAALLRAGAPRAETERLARSLRAGLNPHPAGQQTLNVPELDGNPLPGVQHKYANTVLFFPSAGQTCHSYCTFCFRWPQFVGAEDRFSAKDSAGLAAYLRVHPEVSDLLVTGGDPMVMRTHRLAGYLEPLLADPGLAHVRTVRIGTKSLTFWPHRYVLDEDADDLLALFRRIVDSGRHVALMAHVNHWREMESPLFAEAVARIRATGAVIRTQAPLLAHINDDAEVWATLWERQVNLGMVPYYMFVERDTGADQYFQVPLERAARIYADAVRRVGGLARTARGPSMSCGPGKVEVQGVAEVRGERVFVLRFLQGRRADWANRPFFAAYDPSATWFDQLRPAFGEPRFFFSDEYDAITGRTPLPPEAGV</sequence>
<dbReference type="InterPro" id="IPR013785">
    <property type="entry name" value="Aldolase_TIM"/>
</dbReference>
<dbReference type="EC" id="5.4.3.2" evidence="7"/>
<dbReference type="HOGENOM" id="CLU_032161_3_0_11"/>
<dbReference type="InterPro" id="IPR003739">
    <property type="entry name" value="Lys_aminomutase/Glu_NH3_mut"/>
</dbReference>
<dbReference type="PANTHER" id="PTHR30538:SF0">
    <property type="entry name" value="L-LYSINE 2,3-AMINOMUTASE AQ_1632-RELATED"/>
    <property type="match status" value="1"/>
</dbReference>
<evidence type="ECO:0000256" key="2">
    <source>
        <dbReference type="ARBA" id="ARBA00022485"/>
    </source>
</evidence>
<protein>
    <submittedName>
        <fullName evidence="7">Lysine 2,3-aminomutase-like protein</fullName>
        <ecNumber evidence="7">5.4.3.2</ecNumber>
    </submittedName>
</protein>
<comment type="cofactor">
    <cofactor evidence="1">
        <name>pyridoxal 5'-phosphate</name>
        <dbReference type="ChEBI" id="CHEBI:597326"/>
    </cofactor>
</comment>
<keyword evidence="4" id="KW-0479">Metal-binding</keyword>
<keyword evidence="2" id="KW-0004">4Fe-4S</keyword>
<keyword evidence="8" id="KW-1185">Reference proteome</keyword>
<name>K0K462_SACES</name>
<accession>K0K462</accession>
<dbReference type="GO" id="GO:0046872">
    <property type="term" value="F:metal ion binding"/>
    <property type="evidence" value="ECO:0007669"/>
    <property type="project" value="UniProtKB-KW"/>
</dbReference>
<reference evidence="7 8" key="1">
    <citation type="journal article" date="2012" name="BMC Genomics">
        <title>Complete genome sequence of Saccharothrix espanaensis DSM 44229T and comparison to the other completely sequenced Pseudonocardiaceae.</title>
        <authorList>
            <person name="Strobel T."/>
            <person name="Al-Dilaimi A."/>
            <person name="Blom J."/>
            <person name="Gessner A."/>
            <person name="Kalinowski J."/>
            <person name="Luzhetska M."/>
            <person name="Puhler A."/>
            <person name="Szczepanowski R."/>
            <person name="Bechthold A."/>
            <person name="Ruckert C."/>
        </authorList>
    </citation>
    <scope>NUCLEOTIDE SEQUENCE [LARGE SCALE GENOMIC DNA]</scope>
    <source>
        <strain evidence="8">ATCC 51144 / DSM 44229 / JCM 9112 / NBRC 15066 / NRRL 15764</strain>
    </source>
</reference>
<dbReference type="PANTHER" id="PTHR30538">
    <property type="entry name" value="LYSINE 2,3-AMINOMUTASE-RELATED"/>
    <property type="match status" value="1"/>
</dbReference>
<dbReference type="KEGG" id="sesp:BN6_51310"/>
<evidence type="ECO:0000313" key="7">
    <source>
        <dbReference type="EMBL" id="CCH32397.1"/>
    </source>
</evidence>
<keyword evidence="3" id="KW-0949">S-adenosyl-L-methionine</keyword>